<accession>A0A2A2KU79</accession>
<dbReference type="GO" id="GO:0031932">
    <property type="term" value="C:TORC2 complex"/>
    <property type="evidence" value="ECO:0007669"/>
    <property type="project" value="TreeGrafter"/>
</dbReference>
<sequence>MDIFRVSPNSDSPINEKQEQNAHAKSLMRKVRQRLEGRVASTGNELVGTFGNIVISTDEQSGSLIRHATSLTLLAQMYEGWTAWV</sequence>
<organism evidence="3 4">
    <name type="scientific">Diploscapter pachys</name>
    <dbReference type="NCBI Taxonomy" id="2018661"/>
    <lineage>
        <taxon>Eukaryota</taxon>
        <taxon>Metazoa</taxon>
        <taxon>Ecdysozoa</taxon>
        <taxon>Nematoda</taxon>
        <taxon>Chromadorea</taxon>
        <taxon>Rhabditida</taxon>
        <taxon>Rhabditina</taxon>
        <taxon>Rhabditomorpha</taxon>
        <taxon>Rhabditoidea</taxon>
        <taxon>Rhabditidae</taxon>
        <taxon>Diploscapter</taxon>
    </lineage>
</organism>
<dbReference type="InterPro" id="IPR003152">
    <property type="entry name" value="FATC_dom"/>
</dbReference>
<dbReference type="GO" id="GO:0005737">
    <property type="term" value="C:cytoplasm"/>
    <property type="evidence" value="ECO:0007669"/>
    <property type="project" value="TreeGrafter"/>
</dbReference>
<protein>
    <recommendedName>
        <fullName evidence="2">FATC domain-containing protein</fullName>
    </recommendedName>
</protein>
<dbReference type="OrthoDB" id="4713066at2759"/>
<evidence type="ECO:0000313" key="4">
    <source>
        <dbReference type="Proteomes" id="UP000218231"/>
    </source>
</evidence>
<feature type="region of interest" description="Disordered" evidence="1">
    <location>
        <begin position="1"/>
        <end position="25"/>
    </location>
</feature>
<dbReference type="InterPro" id="IPR050517">
    <property type="entry name" value="DDR_Repair_Kinase"/>
</dbReference>
<dbReference type="STRING" id="2018661.A0A2A2KU79"/>
<gene>
    <name evidence="3" type="ORF">WR25_02531</name>
</gene>
<proteinExistence type="predicted"/>
<reference evidence="3 4" key="1">
    <citation type="journal article" date="2017" name="Curr. Biol.">
        <title>Genome architecture and evolution of a unichromosomal asexual nematode.</title>
        <authorList>
            <person name="Fradin H."/>
            <person name="Zegar C."/>
            <person name="Gutwein M."/>
            <person name="Lucas J."/>
            <person name="Kovtun M."/>
            <person name="Corcoran D."/>
            <person name="Baugh L.R."/>
            <person name="Kiontke K."/>
            <person name="Gunsalus K."/>
            <person name="Fitch D.H."/>
            <person name="Piano F."/>
        </authorList>
    </citation>
    <scope>NUCLEOTIDE SEQUENCE [LARGE SCALE GENOMIC DNA]</scope>
    <source>
        <strain evidence="3">PF1309</strain>
    </source>
</reference>
<comment type="caution">
    <text evidence="3">The sequence shown here is derived from an EMBL/GenBank/DDBJ whole genome shotgun (WGS) entry which is preliminary data.</text>
</comment>
<dbReference type="EMBL" id="LIAE01007695">
    <property type="protein sequence ID" value="PAV77484.1"/>
    <property type="molecule type" value="Genomic_DNA"/>
</dbReference>
<dbReference type="Pfam" id="PF02260">
    <property type="entry name" value="FATC"/>
    <property type="match status" value="1"/>
</dbReference>
<dbReference type="GO" id="GO:0031929">
    <property type="term" value="P:TOR signaling"/>
    <property type="evidence" value="ECO:0007669"/>
    <property type="project" value="TreeGrafter"/>
</dbReference>
<dbReference type="PANTHER" id="PTHR11139">
    <property type="entry name" value="ATAXIA TELANGIECTASIA MUTATED ATM -RELATED"/>
    <property type="match status" value="1"/>
</dbReference>
<dbReference type="Proteomes" id="UP000218231">
    <property type="component" value="Unassembled WGS sequence"/>
</dbReference>
<evidence type="ECO:0000313" key="3">
    <source>
        <dbReference type="EMBL" id="PAV77484.1"/>
    </source>
</evidence>
<name>A0A2A2KU79_9BILA</name>
<dbReference type="GO" id="GO:0016242">
    <property type="term" value="P:negative regulation of macroautophagy"/>
    <property type="evidence" value="ECO:0007669"/>
    <property type="project" value="TreeGrafter"/>
</dbReference>
<evidence type="ECO:0000259" key="2">
    <source>
        <dbReference type="PROSITE" id="PS51190"/>
    </source>
</evidence>
<dbReference type="PANTHER" id="PTHR11139:SF119">
    <property type="entry name" value="SERINE_THREONINE-PROTEIN KINASE SMG1"/>
    <property type="match status" value="1"/>
</dbReference>
<dbReference type="PROSITE" id="PS51190">
    <property type="entry name" value="FATC"/>
    <property type="match status" value="1"/>
</dbReference>
<dbReference type="GO" id="GO:0004674">
    <property type="term" value="F:protein serine/threonine kinase activity"/>
    <property type="evidence" value="ECO:0007669"/>
    <property type="project" value="TreeGrafter"/>
</dbReference>
<keyword evidence="4" id="KW-1185">Reference proteome</keyword>
<dbReference type="GO" id="GO:0005634">
    <property type="term" value="C:nucleus"/>
    <property type="evidence" value="ECO:0007669"/>
    <property type="project" value="TreeGrafter"/>
</dbReference>
<dbReference type="AlphaFoldDB" id="A0A2A2KU79"/>
<evidence type="ECO:0000256" key="1">
    <source>
        <dbReference type="SAM" id="MobiDB-lite"/>
    </source>
</evidence>
<dbReference type="SMART" id="SM01343">
    <property type="entry name" value="FATC"/>
    <property type="match status" value="1"/>
</dbReference>
<dbReference type="GO" id="GO:0031931">
    <property type="term" value="C:TORC1 complex"/>
    <property type="evidence" value="ECO:0007669"/>
    <property type="project" value="TreeGrafter"/>
</dbReference>
<feature type="domain" description="FATC" evidence="2">
    <location>
        <begin position="53"/>
        <end position="85"/>
    </location>
</feature>